<gene>
    <name evidence="1" type="ORF">LCGC14_2810480</name>
</gene>
<sequence>VSRTSSAFNNNLGAMRSAGMIEYGPGKTAKCSDWLFID</sequence>
<comment type="caution">
    <text evidence="1">The sequence shown here is derived from an EMBL/GenBank/DDBJ whole genome shotgun (WGS) entry which is preliminary data.</text>
</comment>
<evidence type="ECO:0000313" key="1">
    <source>
        <dbReference type="EMBL" id="KKK81730.1"/>
    </source>
</evidence>
<dbReference type="EMBL" id="LAZR01052993">
    <property type="protein sequence ID" value="KKK81730.1"/>
    <property type="molecule type" value="Genomic_DNA"/>
</dbReference>
<accession>A0A0F8Z6T6</accession>
<protein>
    <submittedName>
        <fullName evidence="1">Uncharacterized protein</fullName>
    </submittedName>
</protein>
<dbReference type="AlphaFoldDB" id="A0A0F8Z6T6"/>
<reference evidence="1" key="1">
    <citation type="journal article" date="2015" name="Nature">
        <title>Complex archaea that bridge the gap between prokaryotes and eukaryotes.</title>
        <authorList>
            <person name="Spang A."/>
            <person name="Saw J.H."/>
            <person name="Jorgensen S.L."/>
            <person name="Zaremba-Niedzwiedzka K."/>
            <person name="Martijn J."/>
            <person name="Lind A.E."/>
            <person name="van Eijk R."/>
            <person name="Schleper C."/>
            <person name="Guy L."/>
            <person name="Ettema T.J."/>
        </authorList>
    </citation>
    <scope>NUCLEOTIDE SEQUENCE</scope>
</reference>
<feature type="non-terminal residue" evidence="1">
    <location>
        <position position="1"/>
    </location>
</feature>
<organism evidence="1">
    <name type="scientific">marine sediment metagenome</name>
    <dbReference type="NCBI Taxonomy" id="412755"/>
    <lineage>
        <taxon>unclassified sequences</taxon>
        <taxon>metagenomes</taxon>
        <taxon>ecological metagenomes</taxon>
    </lineage>
</organism>
<proteinExistence type="predicted"/>
<name>A0A0F8Z6T6_9ZZZZ</name>